<protein>
    <submittedName>
        <fullName evidence="1">Uncharacterized protein</fullName>
    </submittedName>
</protein>
<proteinExistence type="predicted"/>
<dbReference type="VEuPathDB" id="FungiDB:QG37_07768"/>
<evidence type="ECO:0000313" key="2">
    <source>
        <dbReference type="Proteomes" id="UP000037122"/>
    </source>
</evidence>
<gene>
    <name evidence="1" type="ORF">QG37_07768</name>
</gene>
<organism evidence="1 2">
    <name type="scientific">Candidozyma auris</name>
    <name type="common">Yeast</name>
    <name type="synonym">Candida auris</name>
    <dbReference type="NCBI Taxonomy" id="498019"/>
    <lineage>
        <taxon>Eukaryota</taxon>
        <taxon>Fungi</taxon>
        <taxon>Dikarya</taxon>
        <taxon>Ascomycota</taxon>
        <taxon>Saccharomycotina</taxon>
        <taxon>Pichiomycetes</taxon>
        <taxon>Metschnikowiaceae</taxon>
        <taxon>Candidozyma</taxon>
    </lineage>
</organism>
<accession>A0A0L0NP83</accession>
<name>A0A0L0NP83_CANAR</name>
<dbReference type="AlphaFoldDB" id="A0A0L0NP83"/>
<reference evidence="2" key="1">
    <citation type="journal article" date="2015" name="BMC Genomics">
        <title>Draft genome of a commonly misdiagnosed multidrug resistant pathogen Candida auris.</title>
        <authorList>
            <person name="Chatterjee S."/>
            <person name="Alampalli S.V."/>
            <person name="Nageshan R.K."/>
            <person name="Chettiar S.T."/>
            <person name="Joshi S."/>
            <person name="Tatu U.S."/>
        </authorList>
    </citation>
    <scope>NUCLEOTIDE SEQUENCE [LARGE SCALE GENOMIC DNA]</scope>
    <source>
        <strain evidence="2">6684</strain>
    </source>
</reference>
<comment type="caution">
    <text evidence="1">The sequence shown here is derived from an EMBL/GenBank/DDBJ whole genome shotgun (WGS) entry which is preliminary data.</text>
</comment>
<sequence>MRYYQQIHGRNNRTLAIEELLIFDQDEEKSSSLELNKIQTKKDPKGGRAKPNMLYKGAHPAQIRFFSSSIKK</sequence>
<dbReference type="EMBL" id="LGST01000063">
    <property type="protein sequence ID" value="KND95956.1"/>
    <property type="molecule type" value="Genomic_DNA"/>
</dbReference>
<dbReference type="Proteomes" id="UP000037122">
    <property type="component" value="Unassembled WGS sequence"/>
</dbReference>
<evidence type="ECO:0000313" key="1">
    <source>
        <dbReference type="EMBL" id="KND95956.1"/>
    </source>
</evidence>